<evidence type="ECO:0000313" key="4">
    <source>
        <dbReference type="Proteomes" id="UP000186705"/>
    </source>
</evidence>
<keyword evidence="1" id="KW-1133">Transmembrane helix</keyword>
<proteinExistence type="predicted"/>
<feature type="transmembrane region" description="Helical" evidence="1">
    <location>
        <begin position="9"/>
        <end position="29"/>
    </location>
</feature>
<dbReference type="EMBL" id="MPKA01000055">
    <property type="protein sequence ID" value="OLU47028.1"/>
    <property type="molecule type" value="Genomic_DNA"/>
</dbReference>
<evidence type="ECO:0000313" key="3">
    <source>
        <dbReference type="EMBL" id="OLU47028.1"/>
    </source>
</evidence>
<dbReference type="Pfam" id="PF22570">
    <property type="entry name" value="LiaF-TM"/>
    <property type="match status" value="1"/>
</dbReference>
<feature type="domain" description="LiaF transmembrane" evidence="2">
    <location>
        <begin position="10"/>
        <end position="104"/>
    </location>
</feature>
<keyword evidence="1" id="KW-0472">Membrane</keyword>
<organism evidence="3 4">
    <name type="scientific">Dubosiella newyorkensis</name>
    <dbReference type="NCBI Taxonomy" id="1862672"/>
    <lineage>
        <taxon>Bacteria</taxon>
        <taxon>Bacillati</taxon>
        <taxon>Bacillota</taxon>
        <taxon>Erysipelotrichia</taxon>
        <taxon>Erysipelotrichales</taxon>
        <taxon>Erysipelotrichaceae</taxon>
        <taxon>Dubosiella</taxon>
    </lineage>
</organism>
<keyword evidence="1" id="KW-0812">Transmembrane</keyword>
<sequence length="229" mass="25881">MNENSNRNWIWGVFFIVCAVLVILNGFGILNLAKFLWKILFTLFFLMVYAECKKKNDVSGKVICLAILFVMWRNVIGLGFISLGSIIISVILLLIGLSFLNKPEHPNMGKEEVLIDENTDNIVHLKGAFNTSSHYLRGQSVESVYLTPSFCSMSVYFDQLGLQKEEIDVILDCGFCDLKLYIPKKWGVRNEAKTLFGSIQTQGMALPQNEHVIVLKGEVNFASVHIIRI</sequence>
<feature type="transmembrane region" description="Helical" evidence="1">
    <location>
        <begin position="81"/>
        <end position="100"/>
    </location>
</feature>
<dbReference type="InterPro" id="IPR054331">
    <property type="entry name" value="LiaF_TM"/>
</dbReference>
<gene>
    <name evidence="3" type="ORF">BO225_03785</name>
</gene>
<dbReference type="RefSeq" id="WP_076340952.1">
    <property type="nucleotide sequence ID" value="NZ_CAJTMI010000021.1"/>
</dbReference>
<dbReference type="GeneID" id="78275069"/>
<dbReference type="Proteomes" id="UP000186705">
    <property type="component" value="Unassembled WGS sequence"/>
</dbReference>
<accession>A0A1U7NNW6</accession>
<protein>
    <recommendedName>
        <fullName evidence="2">LiaF transmembrane domain-containing protein</fullName>
    </recommendedName>
</protein>
<keyword evidence="4" id="KW-1185">Reference proteome</keyword>
<reference evidence="3 4" key="1">
    <citation type="submission" date="2016-11" db="EMBL/GenBank/DDBJ databases">
        <title>Description of two novel members of the family Erysipelotrichaceae: Ileibacterium lipovorans gen. nov., sp. nov. and Dubosiella newyorkensis, gen. nov., sp. nov.</title>
        <authorList>
            <person name="Cox L.M."/>
            <person name="Sohn J."/>
            <person name="Tyrrell K.L."/>
            <person name="Citron D.M."/>
            <person name="Lawson P.A."/>
            <person name="Patel N.B."/>
            <person name="Iizumi T."/>
            <person name="Perez-Perez G.I."/>
            <person name="Goldstein E.J."/>
            <person name="Blaser M.J."/>
        </authorList>
    </citation>
    <scope>NUCLEOTIDE SEQUENCE [LARGE SCALE GENOMIC DNA]</scope>
    <source>
        <strain evidence="3 4">NYU-BL-A4</strain>
    </source>
</reference>
<dbReference type="AlphaFoldDB" id="A0A1U7NNW6"/>
<name>A0A1U7NNW6_9FIRM</name>
<dbReference type="OrthoDB" id="2249781at2"/>
<evidence type="ECO:0000259" key="2">
    <source>
        <dbReference type="Pfam" id="PF22570"/>
    </source>
</evidence>
<dbReference type="STRING" id="1862672.BO225_03785"/>
<evidence type="ECO:0000256" key="1">
    <source>
        <dbReference type="SAM" id="Phobius"/>
    </source>
</evidence>
<comment type="caution">
    <text evidence="3">The sequence shown here is derived from an EMBL/GenBank/DDBJ whole genome shotgun (WGS) entry which is preliminary data.</text>
</comment>